<evidence type="ECO:0000256" key="2">
    <source>
        <dbReference type="ARBA" id="ARBA00022747"/>
    </source>
</evidence>
<comment type="caution">
    <text evidence="6">The sequence shown here is derived from an EMBL/GenBank/DDBJ whole genome shotgun (WGS) entry which is preliminary data.</text>
</comment>
<dbReference type="GeneID" id="51112810"/>
<dbReference type="InterPro" id="IPR044946">
    <property type="entry name" value="Restrct_endonuc_typeI_TRD_sf"/>
</dbReference>
<evidence type="ECO:0000313" key="6">
    <source>
        <dbReference type="EMBL" id="TWG34760.1"/>
    </source>
</evidence>
<accession>A0A561XF63</accession>
<comment type="similarity">
    <text evidence="1">Belongs to the type-I restriction system S methylase family.</text>
</comment>
<protein>
    <submittedName>
        <fullName evidence="6">Type I restriction enzyme S subunit</fullName>
    </submittedName>
</protein>
<evidence type="ECO:0000313" key="7">
    <source>
        <dbReference type="Proteomes" id="UP000321485"/>
    </source>
</evidence>
<reference evidence="6 7" key="1">
    <citation type="journal article" date="2015" name="Stand. Genomic Sci.">
        <title>Genomic Encyclopedia of Bacterial and Archaeal Type Strains, Phase III: the genomes of soil and plant-associated and newly described type strains.</title>
        <authorList>
            <person name="Whitman W.B."/>
            <person name="Woyke T."/>
            <person name="Klenk H.P."/>
            <person name="Zhou Y."/>
            <person name="Lilburn T.G."/>
            <person name="Beck B.J."/>
            <person name="De Vos P."/>
            <person name="Vandamme P."/>
            <person name="Eisen J.A."/>
            <person name="Garrity G."/>
            <person name="Hugenholtz P."/>
            <person name="Kyrpides N.C."/>
        </authorList>
    </citation>
    <scope>NUCLEOTIDE SEQUENCE [LARGE SCALE GENOMIC DNA]</scope>
    <source>
        <strain evidence="6 7">DSM 64</strain>
    </source>
</reference>
<dbReference type="InterPro" id="IPR000055">
    <property type="entry name" value="Restrct_endonuc_typeI_TRD"/>
</dbReference>
<gene>
    <name evidence="6" type="ORF">ATF69_3767</name>
</gene>
<dbReference type="SUPFAM" id="SSF116734">
    <property type="entry name" value="DNA methylase specificity domain"/>
    <property type="match status" value="2"/>
</dbReference>
<dbReference type="Pfam" id="PF01420">
    <property type="entry name" value="Methylase_S"/>
    <property type="match status" value="2"/>
</dbReference>
<evidence type="ECO:0000259" key="5">
    <source>
        <dbReference type="Pfam" id="PF01420"/>
    </source>
</evidence>
<dbReference type="AlphaFoldDB" id="A0A561XF63"/>
<evidence type="ECO:0000256" key="1">
    <source>
        <dbReference type="ARBA" id="ARBA00010923"/>
    </source>
</evidence>
<dbReference type="Proteomes" id="UP000321485">
    <property type="component" value="Unassembled WGS sequence"/>
</dbReference>
<dbReference type="GO" id="GO:0009307">
    <property type="term" value="P:DNA restriction-modification system"/>
    <property type="evidence" value="ECO:0007669"/>
    <property type="project" value="UniProtKB-KW"/>
</dbReference>
<name>A0A561XF63_ACIDE</name>
<feature type="coiled-coil region" evidence="4">
    <location>
        <begin position="398"/>
        <end position="425"/>
    </location>
</feature>
<dbReference type="PANTHER" id="PTHR30408:SF12">
    <property type="entry name" value="TYPE I RESTRICTION ENZYME MJAVIII SPECIFICITY SUBUNIT"/>
    <property type="match status" value="1"/>
</dbReference>
<dbReference type="GO" id="GO:0003677">
    <property type="term" value="F:DNA binding"/>
    <property type="evidence" value="ECO:0007669"/>
    <property type="project" value="UniProtKB-KW"/>
</dbReference>
<organism evidence="6 7">
    <name type="scientific">Acidovorax delafieldii</name>
    <name type="common">Pseudomonas delafieldii</name>
    <dbReference type="NCBI Taxonomy" id="47920"/>
    <lineage>
        <taxon>Bacteria</taxon>
        <taxon>Pseudomonadati</taxon>
        <taxon>Pseudomonadota</taxon>
        <taxon>Betaproteobacteria</taxon>
        <taxon>Burkholderiales</taxon>
        <taxon>Comamonadaceae</taxon>
        <taxon>Acidovorax</taxon>
    </lineage>
</organism>
<dbReference type="PANTHER" id="PTHR30408">
    <property type="entry name" value="TYPE-1 RESTRICTION ENZYME ECOKI SPECIFICITY PROTEIN"/>
    <property type="match status" value="1"/>
</dbReference>
<sequence>MSETPNVPPRHQYEAFLRQLPADWEQKEITQVGAVVGGGTPSRAVPSFWRGSIPWVTPGEVSGEAAKLLHDTNEHISASGLAGSGANLLPTGSLLVTTRATLGARVINAVPMATNQGFKSIVFKKPEEASYYYHLFEKVKPELVRRASGTTFLEISSAEFASIKVPSPSPSEKMKIAELLDTLDTAIHQTEAIVKKLKQVKQGLLHDLLTRGLDASGELRPDRSEAPDHYQPSPMGWVPKAWSLGSVGAEFDIQLGKMLDAKKNLGVYKSYIGNKAVQWAGIDMSAAQLVKMTRSDLVRFRLAKGDLLVCEGGEVGRAAIWEDPVEECYCQKALHRLRPLRGYSSHLMLAFLRYWTSRDMLANYVSQTSIAHLTQEKLASVPLPVPDPEEQFAVAERLVAQDAKARSEEQRLAKLKATKAGLLDDLLTGRIRVTPLLAQ</sequence>
<keyword evidence="4" id="KW-0175">Coiled coil</keyword>
<proteinExistence type="inferred from homology"/>
<dbReference type="Gene3D" id="1.10.287.1120">
    <property type="entry name" value="Bipartite methylase S protein"/>
    <property type="match status" value="1"/>
</dbReference>
<keyword evidence="2" id="KW-0680">Restriction system</keyword>
<dbReference type="EMBL" id="VJWE01000016">
    <property type="protein sequence ID" value="TWG34760.1"/>
    <property type="molecule type" value="Genomic_DNA"/>
</dbReference>
<feature type="domain" description="Type I restriction modification DNA specificity" evidence="5">
    <location>
        <begin position="298"/>
        <end position="416"/>
    </location>
</feature>
<dbReference type="RefSeq" id="WP_146871912.1">
    <property type="nucleotide sequence ID" value="NZ_VJWE01000016.1"/>
</dbReference>
<dbReference type="Gene3D" id="3.90.220.20">
    <property type="entry name" value="DNA methylase specificity domains"/>
    <property type="match status" value="2"/>
</dbReference>
<keyword evidence="3" id="KW-0238">DNA-binding</keyword>
<evidence type="ECO:0000256" key="4">
    <source>
        <dbReference type="SAM" id="Coils"/>
    </source>
</evidence>
<dbReference type="InterPro" id="IPR052021">
    <property type="entry name" value="Type-I_RS_S_subunit"/>
</dbReference>
<feature type="domain" description="Type I restriction modification DNA specificity" evidence="5">
    <location>
        <begin position="21"/>
        <end position="195"/>
    </location>
</feature>
<dbReference type="CDD" id="cd17273">
    <property type="entry name" value="RMtype1_S_EcoJA69PI-TRD1-CR1_like"/>
    <property type="match status" value="1"/>
</dbReference>
<evidence type="ECO:0000256" key="3">
    <source>
        <dbReference type="ARBA" id="ARBA00023125"/>
    </source>
</evidence>